<dbReference type="Gene3D" id="3.40.50.2300">
    <property type="match status" value="2"/>
</dbReference>
<dbReference type="Proteomes" id="UP000001258">
    <property type="component" value="Chromosome"/>
</dbReference>
<name>Q9KBX3_HALH5</name>
<reference evidence="8 9" key="1">
    <citation type="journal article" date="2000" name="Nucleic Acids Res.">
        <title>Complete genome sequence of the alkaliphilic bacterium Bacillus halodurans and genomic sequence comparison with Bacillus subtilis.</title>
        <authorList>
            <person name="Takami H."/>
            <person name="Nakasone K."/>
            <person name="Takaki Y."/>
            <person name="Maeno G."/>
            <person name="Sasaki R."/>
            <person name="Masui N."/>
            <person name="Fuji F."/>
            <person name="Hirama C."/>
            <person name="Nakamura Y."/>
            <person name="Ogasawara N."/>
            <person name="Kuhara S."/>
            <person name="Horikoshi K."/>
        </authorList>
    </citation>
    <scope>NUCLEOTIDE SEQUENCE [LARGE SCALE GENOMIC DNA]</scope>
    <source>
        <strain evidence="9">ATCC BAA-125 / DSM 18197 / FERM 7344 / JCM 9153 / C-125</strain>
    </source>
</reference>
<dbReference type="PANTHER" id="PTHR34296:SF2">
    <property type="entry name" value="ABC TRANSPORTER GUANOSINE-BINDING PROTEIN NUPN"/>
    <property type="match status" value="1"/>
</dbReference>
<dbReference type="GO" id="GO:0005886">
    <property type="term" value="C:plasma membrane"/>
    <property type="evidence" value="ECO:0007669"/>
    <property type="project" value="UniProtKB-SubCell"/>
</dbReference>
<proteinExistence type="inferred from homology"/>
<dbReference type="InterPro" id="IPR050957">
    <property type="entry name" value="BMP_lipoprotein"/>
</dbReference>
<dbReference type="SUPFAM" id="SSF53822">
    <property type="entry name" value="Periplasmic binding protein-like I"/>
    <property type="match status" value="1"/>
</dbReference>
<evidence type="ECO:0000256" key="3">
    <source>
        <dbReference type="ARBA" id="ARBA00022475"/>
    </source>
</evidence>
<dbReference type="KEGG" id="bha:BH1801"/>
<evidence type="ECO:0000313" key="8">
    <source>
        <dbReference type="EMBL" id="BAB05520.1"/>
    </source>
</evidence>
<protein>
    <submittedName>
        <fullName evidence="8">Positive regulator of comK</fullName>
    </submittedName>
</protein>
<evidence type="ECO:0000259" key="7">
    <source>
        <dbReference type="Pfam" id="PF02608"/>
    </source>
</evidence>
<evidence type="ECO:0000256" key="5">
    <source>
        <dbReference type="ARBA" id="ARBA00023136"/>
    </source>
</evidence>
<comment type="subcellular location">
    <subcellularLocation>
        <location evidence="1">Cell membrane</location>
        <topology evidence="1">Lipid-anchor</topology>
    </subcellularLocation>
</comment>
<dbReference type="InterPro" id="IPR028082">
    <property type="entry name" value="Peripla_BP_I"/>
</dbReference>
<keyword evidence="6" id="KW-0449">Lipoprotein</keyword>
<dbReference type="PIR" id="A83875">
    <property type="entry name" value="A83875"/>
</dbReference>
<gene>
    <name evidence="8" type="ordered locus">BH1801</name>
</gene>
<evidence type="ECO:0000256" key="1">
    <source>
        <dbReference type="ARBA" id="ARBA00004193"/>
    </source>
</evidence>
<keyword evidence="4" id="KW-0732">Signal</keyword>
<evidence type="ECO:0000256" key="4">
    <source>
        <dbReference type="ARBA" id="ARBA00022729"/>
    </source>
</evidence>
<evidence type="ECO:0000313" key="9">
    <source>
        <dbReference type="Proteomes" id="UP000001258"/>
    </source>
</evidence>
<dbReference type="Pfam" id="PF02608">
    <property type="entry name" value="Bmp"/>
    <property type="match status" value="1"/>
</dbReference>
<evidence type="ECO:0000256" key="6">
    <source>
        <dbReference type="ARBA" id="ARBA00023288"/>
    </source>
</evidence>
<dbReference type="STRING" id="272558.gene:10727699"/>
<accession>Q9KBX3</accession>
<dbReference type="InterPro" id="IPR003760">
    <property type="entry name" value="PnrA-like"/>
</dbReference>
<dbReference type="EMBL" id="BA000004">
    <property type="protein sequence ID" value="BAB05520.1"/>
    <property type="molecule type" value="Genomic_DNA"/>
</dbReference>
<sequence>MILCYQSVKIVLSPDTEPTDRVIMSIFTSDKLVDQSWGSLAYLAQLHVEKKFPVDIELYSEVDTIEKMEESLHASIDRKTELIIGHGREFSDIFTKVAPSYPTVRFVTIHGSATYENQTVYTFEKGKIELIAALAATMKSKTRKVALIDAYDGREDEPYFERGLEKYANDIEFFYYVVNSRHDGKQAKAVMDKLIKEGVDVVYSRGNAFNRDVIHYAKQHDIYVIGFLDDQSYLGEEHVLTSVLNDVTQAYVKIIEDYFNEEEPFPNGIVILSGKDGVFRLAPFGKMFTEEEKKRLQEELDRYYRGEL</sequence>
<dbReference type="eggNOG" id="COG1744">
    <property type="taxonomic scope" value="Bacteria"/>
</dbReference>
<organism evidence="8 9">
    <name type="scientific">Halalkalibacterium halodurans (strain ATCC BAA-125 / DSM 18197 / FERM 7344 / JCM 9153 / C-125)</name>
    <name type="common">Bacillus halodurans</name>
    <dbReference type="NCBI Taxonomy" id="272558"/>
    <lineage>
        <taxon>Bacteria</taxon>
        <taxon>Bacillati</taxon>
        <taxon>Bacillota</taxon>
        <taxon>Bacilli</taxon>
        <taxon>Bacillales</taxon>
        <taxon>Bacillaceae</taxon>
        <taxon>Halalkalibacterium (ex Joshi et al. 2022)</taxon>
    </lineage>
</organism>
<dbReference type="PANTHER" id="PTHR34296">
    <property type="entry name" value="TRANSCRIPTIONAL ACTIVATOR PROTEIN MED"/>
    <property type="match status" value="1"/>
</dbReference>
<keyword evidence="5" id="KW-0472">Membrane</keyword>
<evidence type="ECO:0000256" key="2">
    <source>
        <dbReference type="ARBA" id="ARBA00008610"/>
    </source>
</evidence>
<feature type="domain" description="ABC transporter substrate-binding protein PnrA-like" evidence="7">
    <location>
        <begin position="24"/>
        <end position="298"/>
    </location>
</feature>
<dbReference type="AlphaFoldDB" id="Q9KBX3"/>
<keyword evidence="9" id="KW-1185">Reference proteome</keyword>
<keyword evidence="3" id="KW-1003">Cell membrane</keyword>
<dbReference type="HOGENOM" id="CLU_038813_1_3_9"/>
<comment type="similarity">
    <text evidence="2">Belongs to the BMP lipoprotein family.</text>
</comment>